<proteinExistence type="predicted"/>
<evidence type="ECO:0008006" key="4">
    <source>
        <dbReference type="Google" id="ProtNLM"/>
    </source>
</evidence>
<dbReference type="PROSITE" id="PS51257">
    <property type="entry name" value="PROKAR_LIPOPROTEIN"/>
    <property type="match status" value="1"/>
</dbReference>
<sequence>MPRDMLMRFHQKRSLFLLFGILVLILGALASCSDGDEGNLGFTPPTSQPTSPTKRVGLTPDPSHHTFTVTWTPENLKDVSLDIRPIIPPKQLDEYPSSYIDVTAKFKGEIVFKTDDPYYQCFEALAISGAGILIFEADPAAATVAGPLFLVAYNKCGPLLLGENHRGSHLGMITGPTIAKSRSDYVVLYEFKGTPQTSGEPHLVFPDAHEEYTQTPLSKFVGNWVNVDTTTKSWNLVELNERDGSLLASFISSPSCVIPPCDASFATAMYQGNPAQMHTDETFGTRDFTLTLSGDKLHITTVTHFTDNSGRADFTTEDDFSRGGSTRDG</sequence>
<evidence type="ECO:0000313" key="2">
    <source>
        <dbReference type="EMBL" id="GHO51058.1"/>
    </source>
</evidence>
<dbReference type="Proteomes" id="UP000612362">
    <property type="component" value="Unassembled WGS sequence"/>
</dbReference>
<dbReference type="RefSeq" id="WP_220200005.1">
    <property type="nucleotide sequence ID" value="NZ_BNJF01000010.1"/>
</dbReference>
<name>A0A8J3MYQ2_9CHLR</name>
<gene>
    <name evidence="2" type="ORF">KSX_92210</name>
</gene>
<dbReference type="EMBL" id="BNJF01000010">
    <property type="protein sequence ID" value="GHO51058.1"/>
    <property type="molecule type" value="Genomic_DNA"/>
</dbReference>
<organism evidence="2 3">
    <name type="scientific">Ktedonospora formicarum</name>
    <dbReference type="NCBI Taxonomy" id="2778364"/>
    <lineage>
        <taxon>Bacteria</taxon>
        <taxon>Bacillati</taxon>
        <taxon>Chloroflexota</taxon>
        <taxon>Ktedonobacteria</taxon>
        <taxon>Ktedonobacterales</taxon>
        <taxon>Ktedonobacteraceae</taxon>
        <taxon>Ktedonospora</taxon>
    </lineage>
</organism>
<evidence type="ECO:0000256" key="1">
    <source>
        <dbReference type="SAM" id="MobiDB-lite"/>
    </source>
</evidence>
<comment type="caution">
    <text evidence="2">The sequence shown here is derived from an EMBL/GenBank/DDBJ whole genome shotgun (WGS) entry which is preliminary data.</text>
</comment>
<keyword evidence="3" id="KW-1185">Reference proteome</keyword>
<feature type="compositionally biased region" description="Low complexity" evidence="1">
    <location>
        <begin position="43"/>
        <end position="53"/>
    </location>
</feature>
<evidence type="ECO:0000313" key="3">
    <source>
        <dbReference type="Proteomes" id="UP000612362"/>
    </source>
</evidence>
<dbReference type="AlphaFoldDB" id="A0A8J3MYQ2"/>
<feature type="region of interest" description="Disordered" evidence="1">
    <location>
        <begin position="40"/>
        <end position="61"/>
    </location>
</feature>
<reference evidence="2" key="1">
    <citation type="submission" date="2020-10" db="EMBL/GenBank/DDBJ databases">
        <title>Taxonomic study of unclassified bacteria belonging to the class Ktedonobacteria.</title>
        <authorList>
            <person name="Yabe S."/>
            <person name="Wang C.M."/>
            <person name="Zheng Y."/>
            <person name="Sakai Y."/>
            <person name="Cavaletti L."/>
            <person name="Monciardini P."/>
            <person name="Donadio S."/>
        </authorList>
    </citation>
    <scope>NUCLEOTIDE SEQUENCE</scope>
    <source>
        <strain evidence="2">SOSP1-1</strain>
    </source>
</reference>
<accession>A0A8J3MYQ2</accession>
<protein>
    <recommendedName>
        <fullName evidence="4">Lipoprotein</fullName>
    </recommendedName>
</protein>